<dbReference type="EMBL" id="PKPP01003207">
    <property type="protein sequence ID" value="PWA70634.1"/>
    <property type="molecule type" value="Genomic_DNA"/>
</dbReference>
<organism evidence="2 3">
    <name type="scientific">Artemisia annua</name>
    <name type="common">Sweet wormwood</name>
    <dbReference type="NCBI Taxonomy" id="35608"/>
    <lineage>
        <taxon>Eukaryota</taxon>
        <taxon>Viridiplantae</taxon>
        <taxon>Streptophyta</taxon>
        <taxon>Embryophyta</taxon>
        <taxon>Tracheophyta</taxon>
        <taxon>Spermatophyta</taxon>
        <taxon>Magnoliopsida</taxon>
        <taxon>eudicotyledons</taxon>
        <taxon>Gunneridae</taxon>
        <taxon>Pentapetalae</taxon>
        <taxon>asterids</taxon>
        <taxon>campanulids</taxon>
        <taxon>Asterales</taxon>
        <taxon>Asteraceae</taxon>
        <taxon>Asteroideae</taxon>
        <taxon>Anthemideae</taxon>
        <taxon>Artemisiinae</taxon>
        <taxon>Artemisia</taxon>
    </lineage>
</organism>
<keyword evidence="3" id="KW-1185">Reference proteome</keyword>
<evidence type="ECO:0000313" key="2">
    <source>
        <dbReference type="EMBL" id="PWA70634.1"/>
    </source>
</evidence>
<dbReference type="Pfam" id="PF00226">
    <property type="entry name" value="DnaJ"/>
    <property type="match status" value="1"/>
</dbReference>
<dbReference type="PROSITE" id="PS50076">
    <property type="entry name" value="DNAJ_2"/>
    <property type="match status" value="1"/>
</dbReference>
<sequence>MAGTITTSTGATTFRYLNASNLSPQSKIISTSSNFSTRGRNGPKALLHAVIDDPMVETTKTKQKSLYDVLNVKCNATYFEIKTAYRSLAKRYHPDACHTDKNDGCDFIDIHNAYVTLSYPTTRALYDLKISNGLERRSRRLYATMGPSSRIYNGQRWETDQCW</sequence>
<protein>
    <submittedName>
        <fullName evidence="2">DnaJ domain-containing protein</fullName>
    </submittedName>
</protein>
<dbReference type="SMART" id="SM00271">
    <property type="entry name" value="DnaJ"/>
    <property type="match status" value="1"/>
</dbReference>
<dbReference type="Gene3D" id="1.10.287.110">
    <property type="entry name" value="DnaJ domain"/>
    <property type="match status" value="1"/>
</dbReference>
<feature type="domain" description="J" evidence="1">
    <location>
        <begin position="65"/>
        <end position="130"/>
    </location>
</feature>
<dbReference type="STRING" id="35608.A0A2U1NAU2"/>
<dbReference type="OrthoDB" id="445556at2759"/>
<proteinExistence type="predicted"/>
<dbReference type="PANTHER" id="PTHR45432">
    <property type="entry name" value="CHAPERONE PROTEIN DNAJ 11, CHLOROPLASTIC-LIKE"/>
    <property type="match status" value="1"/>
</dbReference>
<dbReference type="SUPFAM" id="SSF46565">
    <property type="entry name" value="Chaperone J-domain"/>
    <property type="match status" value="1"/>
</dbReference>
<accession>A0A2U1NAU2</accession>
<dbReference type="Proteomes" id="UP000245207">
    <property type="component" value="Unassembled WGS sequence"/>
</dbReference>
<dbReference type="InterPro" id="IPR036869">
    <property type="entry name" value="J_dom_sf"/>
</dbReference>
<dbReference type="PANTHER" id="PTHR45432:SF2">
    <property type="entry name" value="CHAPERONE PROTEIN DNAJ 11, CHLOROPLASTIC"/>
    <property type="match status" value="1"/>
</dbReference>
<dbReference type="InterPro" id="IPR001623">
    <property type="entry name" value="DnaJ_domain"/>
</dbReference>
<evidence type="ECO:0000259" key="1">
    <source>
        <dbReference type="PROSITE" id="PS50076"/>
    </source>
</evidence>
<dbReference type="CDD" id="cd06257">
    <property type="entry name" value="DnaJ"/>
    <property type="match status" value="1"/>
</dbReference>
<dbReference type="AlphaFoldDB" id="A0A2U1NAU2"/>
<dbReference type="PRINTS" id="PR00625">
    <property type="entry name" value="JDOMAIN"/>
</dbReference>
<evidence type="ECO:0000313" key="3">
    <source>
        <dbReference type="Proteomes" id="UP000245207"/>
    </source>
</evidence>
<name>A0A2U1NAU2_ARTAN</name>
<gene>
    <name evidence="2" type="ORF">CTI12_AA133080</name>
</gene>
<reference evidence="2 3" key="1">
    <citation type="journal article" date="2018" name="Mol. Plant">
        <title>The genome of Artemisia annua provides insight into the evolution of Asteraceae family and artemisinin biosynthesis.</title>
        <authorList>
            <person name="Shen Q."/>
            <person name="Zhang L."/>
            <person name="Liao Z."/>
            <person name="Wang S."/>
            <person name="Yan T."/>
            <person name="Shi P."/>
            <person name="Liu M."/>
            <person name="Fu X."/>
            <person name="Pan Q."/>
            <person name="Wang Y."/>
            <person name="Lv Z."/>
            <person name="Lu X."/>
            <person name="Zhang F."/>
            <person name="Jiang W."/>
            <person name="Ma Y."/>
            <person name="Chen M."/>
            <person name="Hao X."/>
            <person name="Li L."/>
            <person name="Tang Y."/>
            <person name="Lv G."/>
            <person name="Zhou Y."/>
            <person name="Sun X."/>
            <person name="Brodelius P.E."/>
            <person name="Rose J.K.C."/>
            <person name="Tang K."/>
        </authorList>
    </citation>
    <scope>NUCLEOTIDE SEQUENCE [LARGE SCALE GENOMIC DNA]</scope>
    <source>
        <strain evidence="3">cv. Huhao1</strain>
        <tissue evidence="2">Leaf</tissue>
    </source>
</reference>
<comment type="caution">
    <text evidence="2">The sequence shown here is derived from an EMBL/GenBank/DDBJ whole genome shotgun (WGS) entry which is preliminary data.</text>
</comment>